<accession>A0ABR4Z2G9</accession>
<protein>
    <submittedName>
        <fullName evidence="1">Lipase</fullName>
    </submittedName>
</protein>
<gene>
    <name evidence="1" type="ORF">FG87_42385</name>
</gene>
<dbReference type="PANTHER" id="PTHR34853">
    <property type="match status" value="1"/>
</dbReference>
<comment type="caution">
    <text evidence="1">The sequence shown here is derived from an EMBL/GenBank/DDBJ whole genome shotgun (WGS) entry which is preliminary data.</text>
</comment>
<reference evidence="1 2" key="1">
    <citation type="journal article" date="2014" name="Int. J. Syst. Evol. Microbiol.">
        <title>Nocardia vulneris sp. nov., isolated from wounds of human patients in North America.</title>
        <authorList>
            <person name="Lasker B.A."/>
            <person name="Bell M."/>
            <person name="Klenk H.P."/>
            <person name="Sproer C."/>
            <person name="Schumann C."/>
            <person name="Schumann P."/>
            <person name="Brown J.M."/>
        </authorList>
    </citation>
    <scope>NUCLEOTIDE SEQUENCE [LARGE SCALE GENOMIC DNA]</scope>
    <source>
        <strain evidence="1 2">W9851</strain>
    </source>
</reference>
<dbReference type="InterPro" id="IPR029058">
    <property type="entry name" value="AB_hydrolase_fold"/>
</dbReference>
<organism evidence="1 2">
    <name type="scientific">Nocardia vulneris</name>
    <dbReference type="NCBI Taxonomy" id="1141657"/>
    <lineage>
        <taxon>Bacteria</taxon>
        <taxon>Bacillati</taxon>
        <taxon>Actinomycetota</taxon>
        <taxon>Actinomycetes</taxon>
        <taxon>Mycobacteriales</taxon>
        <taxon>Nocardiaceae</taxon>
        <taxon>Nocardia</taxon>
    </lineage>
</organism>
<dbReference type="Proteomes" id="UP000031364">
    <property type="component" value="Unassembled WGS sequence"/>
</dbReference>
<dbReference type="Pfam" id="PF03583">
    <property type="entry name" value="LIP"/>
    <property type="match status" value="1"/>
</dbReference>
<dbReference type="RefSeq" id="WP_043683138.1">
    <property type="nucleotide sequence ID" value="NZ_BDCI01000028.1"/>
</dbReference>
<keyword evidence="2" id="KW-1185">Reference proteome</keyword>
<proteinExistence type="predicted"/>
<sequence>MHPLVPADRPGQLLSAEPMTAYVVPGVRMPGRAWRIRYTSTTATGGRTEVRGTVLVPHRRSRPDNPLIGYAVGTQGLADRCAASWQLARGVEYEAPFLAMALRRGWTLAVTDYPGLGTPGEHPYVIGHALGPAVLDCLRAARALPEAGLDPQGPAAIHGYSEGGCAAGWALQLQPTYAPDIPLAAGVVGAAPADLAAMINRHEGGMFAFLLVYGLLGLDAAYPELDALSYLTGYGRAAAAVLRRTHIVPAVPLGWLAPSKRIDRYVTRRPQDVPAIRARLRENRLGDLAPAAPVLLGSSTWEQIVPHSQMVRLAADWASLGVPVTLHTMPYREHLTGALCLAPRAFRFLDHHLARPAHPSTQRIA</sequence>
<name>A0ABR4Z2G9_9NOCA</name>
<evidence type="ECO:0000313" key="1">
    <source>
        <dbReference type="EMBL" id="KIA59530.1"/>
    </source>
</evidence>
<dbReference type="EMBL" id="JNFP01000109">
    <property type="protein sequence ID" value="KIA59530.1"/>
    <property type="molecule type" value="Genomic_DNA"/>
</dbReference>
<dbReference type="PANTHER" id="PTHR34853:SF1">
    <property type="entry name" value="LIPASE 5"/>
    <property type="match status" value="1"/>
</dbReference>
<dbReference type="InterPro" id="IPR005152">
    <property type="entry name" value="Lipase_secreted"/>
</dbReference>
<dbReference type="PIRSF" id="PIRSF029171">
    <property type="entry name" value="Esterase_LipA"/>
    <property type="match status" value="1"/>
</dbReference>
<evidence type="ECO:0000313" key="2">
    <source>
        <dbReference type="Proteomes" id="UP000031364"/>
    </source>
</evidence>
<dbReference type="Gene3D" id="1.10.260.130">
    <property type="match status" value="1"/>
</dbReference>
<dbReference type="Gene3D" id="3.40.50.1820">
    <property type="entry name" value="alpha/beta hydrolase"/>
    <property type="match status" value="1"/>
</dbReference>
<dbReference type="SUPFAM" id="SSF53474">
    <property type="entry name" value="alpha/beta-Hydrolases"/>
    <property type="match status" value="1"/>
</dbReference>